<protein>
    <recommendedName>
        <fullName evidence="4">PEGA domain-containing protein</fullName>
    </recommendedName>
</protein>
<reference evidence="2 3" key="1">
    <citation type="submission" date="2023-01" db="EMBL/GenBank/DDBJ databases">
        <title>Minimal conservation of predation-associated metabolite biosynthetic gene clusters underscores biosynthetic potential of Myxococcota including descriptions for ten novel species: Archangium lansinium sp. nov., Myxococcus landrumus sp. nov., Nannocystis bai.</title>
        <authorList>
            <person name="Ahearne A."/>
            <person name="Stevens C."/>
            <person name="Dowd S."/>
        </authorList>
    </citation>
    <scope>NUCLEOTIDE SEQUENCE [LARGE SCALE GENOMIC DNA]</scope>
    <source>
        <strain evidence="2 3">WIWO2</strain>
    </source>
</reference>
<dbReference type="RefSeq" id="WP_272098823.1">
    <property type="nucleotide sequence ID" value="NZ_JAQNDK010000003.1"/>
</dbReference>
<evidence type="ECO:0000313" key="3">
    <source>
        <dbReference type="Proteomes" id="UP001217485"/>
    </source>
</evidence>
<feature type="transmembrane region" description="Helical" evidence="1">
    <location>
        <begin position="170"/>
        <end position="191"/>
    </location>
</feature>
<name>A0ABT5C5A5_9BACT</name>
<keyword evidence="1" id="KW-0472">Membrane</keyword>
<keyword evidence="1" id="KW-1133">Transmembrane helix</keyword>
<proteinExistence type="predicted"/>
<keyword evidence="1" id="KW-0812">Transmembrane</keyword>
<evidence type="ECO:0008006" key="4">
    <source>
        <dbReference type="Google" id="ProtNLM"/>
    </source>
</evidence>
<accession>A0ABT5C5A5</accession>
<evidence type="ECO:0000256" key="1">
    <source>
        <dbReference type="SAM" id="Phobius"/>
    </source>
</evidence>
<dbReference type="EMBL" id="JAQNDK010000003">
    <property type="protein sequence ID" value="MDC0681604.1"/>
    <property type="molecule type" value="Genomic_DNA"/>
</dbReference>
<organism evidence="2 3">
    <name type="scientific">Sorangium atrum</name>
    <dbReference type="NCBI Taxonomy" id="2995308"/>
    <lineage>
        <taxon>Bacteria</taxon>
        <taxon>Pseudomonadati</taxon>
        <taxon>Myxococcota</taxon>
        <taxon>Polyangia</taxon>
        <taxon>Polyangiales</taxon>
        <taxon>Polyangiaceae</taxon>
        <taxon>Sorangium</taxon>
    </lineage>
</organism>
<comment type="caution">
    <text evidence="2">The sequence shown here is derived from an EMBL/GenBank/DDBJ whole genome shotgun (WGS) entry which is preliminary data.</text>
</comment>
<gene>
    <name evidence="2" type="ORF">POL72_27945</name>
</gene>
<sequence>MARALFEEARNFHRRMMFAEARAKYEEALALWEHPELRLYLGRVLRSIGLPVLAYDNLRLSLRWGPGSLDAEKEQEARTALRALLEEELAAIEIRCDEPGATVLMDGKPWFVGPGARRQMVTPGEHVLTARKDGYFTVAKPIFMVAGKEASGQLALSADTVVARQRWPAWLPWATLGAGAAVAVMGGRLMWQADDLHGYAQERSVRECGRSCPPSPGFQYDASVNESWLAAGSLLAGGATVITATAMLFMNRPQMYRTEDRGGVKVEIRPAAAPDAAMVSTWLAF</sequence>
<keyword evidence="3" id="KW-1185">Reference proteome</keyword>
<feature type="transmembrane region" description="Helical" evidence="1">
    <location>
        <begin position="228"/>
        <end position="249"/>
    </location>
</feature>
<evidence type="ECO:0000313" key="2">
    <source>
        <dbReference type="EMBL" id="MDC0681604.1"/>
    </source>
</evidence>
<dbReference type="Proteomes" id="UP001217485">
    <property type="component" value="Unassembled WGS sequence"/>
</dbReference>